<feature type="domain" description="Heterokaryon incompatibility" evidence="1">
    <location>
        <begin position="80"/>
        <end position="239"/>
    </location>
</feature>
<sequence>MGYAEAWAGLNTAESLGTHLDSPGVVSKIQKWLHDCETLHDNEHCREAAKTVLPSKVIAVGSLDEPFLRLEQTSGRTGKYIALSHCWGGCNEGQTLQSNLTGRLQTIDDSELSKTFRDAIRCARKLGVPHLWIDSLCIIQDSASDWESKSARMCDVYSNAYFVLVASSAIADNVGFLNEVPEQYRGIPLESAPASGCYDMVIQQQIPHATGPAGAVGSPAPVAAINIGPLETRGWCFQETLLARRSIGFTSYEVAFECHDHVACECNSSNRTDAAGIDSESKETIQQQWMYVAAEDLDGGNSEKHLWRRPLSQITNVGTLYMEWRRMIVPNYTSRQLTFASDKLPALSGIAALAHRLCQDHLLWRADQWRSSLPGPGPLLFCPDYSTGPSFSWASVDGSIVYNVPEDGLGDVRLKILDCQVELAGEQKNRFGARSGGWMRVRKSFQFHLQGRCIRDGSSDDYTLKPAWSEGGMEDTEFDPDCLLSELSTHSERGVSKFIARAKRGQESGKTFSGQVTGIMMAEVPRDKRGWYQCAMVIVSENGGASNTHQRIGFAALKSKTFEAAREYVRLAPIREFLIV</sequence>
<reference evidence="2" key="1">
    <citation type="journal article" date="2020" name="Stud. Mycol.">
        <title>101 Dothideomycetes genomes: a test case for predicting lifestyles and emergence of pathogens.</title>
        <authorList>
            <person name="Haridas S."/>
            <person name="Albert R."/>
            <person name="Binder M."/>
            <person name="Bloem J."/>
            <person name="Labutti K."/>
            <person name="Salamov A."/>
            <person name="Andreopoulos B."/>
            <person name="Baker S."/>
            <person name="Barry K."/>
            <person name="Bills G."/>
            <person name="Bluhm B."/>
            <person name="Cannon C."/>
            <person name="Castanera R."/>
            <person name="Culley D."/>
            <person name="Daum C."/>
            <person name="Ezra D."/>
            <person name="Gonzalez J."/>
            <person name="Henrissat B."/>
            <person name="Kuo A."/>
            <person name="Liang C."/>
            <person name="Lipzen A."/>
            <person name="Lutzoni F."/>
            <person name="Magnuson J."/>
            <person name="Mondo S."/>
            <person name="Nolan M."/>
            <person name="Ohm R."/>
            <person name="Pangilinan J."/>
            <person name="Park H.-J."/>
            <person name="Ramirez L."/>
            <person name="Alfaro M."/>
            <person name="Sun H."/>
            <person name="Tritt A."/>
            <person name="Yoshinaga Y."/>
            <person name="Zwiers L.-H."/>
            <person name="Turgeon B."/>
            <person name="Goodwin S."/>
            <person name="Spatafora J."/>
            <person name="Crous P."/>
            <person name="Grigoriev I."/>
        </authorList>
    </citation>
    <scope>NUCLEOTIDE SEQUENCE</scope>
    <source>
        <strain evidence="2">ATCC 36951</strain>
    </source>
</reference>
<dbReference type="RefSeq" id="XP_033667197.1">
    <property type="nucleotide sequence ID" value="XM_033812925.1"/>
</dbReference>
<dbReference type="GeneID" id="54566197"/>
<dbReference type="OrthoDB" id="2958217at2759"/>
<proteinExistence type="predicted"/>
<protein>
    <recommendedName>
        <fullName evidence="1">Heterokaryon incompatibility domain-containing protein</fullName>
    </recommendedName>
</protein>
<gene>
    <name evidence="2" type="ORF">M409DRAFT_55152</name>
</gene>
<evidence type="ECO:0000259" key="1">
    <source>
        <dbReference type="Pfam" id="PF06985"/>
    </source>
</evidence>
<dbReference type="PANTHER" id="PTHR33112">
    <property type="entry name" value="DOMAIN PROTEIN, PUTATIVE-RELATED"/>
    <property type="match status" value="1"/>
</dbReference>
<accession>A0A6A6CJE4</accession>
<dbReference type="AlphaFoldDB" id="A0A6A6CJE4"/>
<evidence type="ECO:0000313" key="2">
    <source>
        <dbReference type="EMBL" id="KAF2166308.1"/>
    </source>
</evidence>
<organism evidence="2 3">
    <name type="scientific">Zasmidium cellare ATCC 36951</name>
    <dbReference type="NCBI Taxonomy" id="1080233"/>
    <lineage>
        <taxon>Eukaryota</taxon>
        <taxon>Fungi</taxon>
        <taxon>Dikarya</taxon>
        <taxon>Ascomycota</taxon>
        <taxon>Pezizomycotina</taxon>
        <taxon>Dothideomycetes</taxon>
        <taxon>Dothideomycetidae</taxon>
        <taxon>Mycosphaerellales</taxon>
        <taxon>Mycosphaerellaceae</taxon>
        <taxon>Zasmidium</taxon>
    </lineage>
</organism>
<dbReference type="Pfam" id="PF06985">
    <property type="entry name" value="HET"/>
    <property type="match status" value="1"/>
</dbReference>
<name>A0A6A6CJE4_ZASCE</name>
<dbReference type="Proteomes" id="UP000799537">
    <property type="component" value="Unassembled WGS sequence"/>
</dbReference>
<keyword evidence="3" id="KW-1185">Reference proteome</keyword>
<dbReference type="InterPro" id="IPR010730">
    <property type="entry name" value="HET"/>
</dbReference>
<dbReference type="EMBL" id="ML993597">
    <property type="protein sequence ID" value="KAF2166308.1"/>
    <property type="molecule type" value="Genomic_DNA"/>
</dbReference>
<dbReference type="PANTHER" id="PTHR33112:SF15">
    <property type="entry name" value="HETEROKARYON INCOMPATIBILITY DOMAIN-CONTAINING PROTEIN"/>
    <property type="match status" value="1"/>
</dbReference>
<evidence type="ECO:0000313" key="3">
    <source>
        <dbReference type="Proteomes" id="UP000799537"/>
    </source>
</evidence>